<evidence type="ECO:0000313" key="6">
    <source>
        <dbReference type="EMBL" id="KCZ97106.1"/>
    </source>
</evidence>
<feature type="domain" description="HipA N-terminal subdomain 1" evidence="5">
    <location>
        <begin position="7"/>
        <end position="111"/>
    </location>
</feature>
<dbReference type="GO" id="GO:0005829">
    <property type="term" value="C:cytosol"/>
    <property type="evidence" value="ECO:0007669"/>
    <property type="project" value="TreeGrafter"/>
</dbReference>
<protein>
    <submittedName>
        <fullName evidence="6">HipA N-terminal domain protein</fullName>
    </submittedName>
</protein>
<dbReference type="RefSeq" id="WP_035601302.1">
    <property type="nucleotide sequence ID" value="NZ_ARYM01000025.1"/>
</dbReference>
<dbReference type="InterPro" id="IPR052028">
    <property type="entry name" value="HipA_Ser/Thr_kinase"/>
</dbReference>
<dbReference type="eggNOG" id="COG3550">
    <property type="taxonomic scope" value="Bacteria"/>
</dbReference>
<dbReference type="PANTHER" id="PTHR37419:SF1">
    <property type="entry name" value="SERINE_THREONINE-PROTEIN KINASE TOXIN HIPA"/>
    <property type="match status" value="1"/>
</dbReference>
<dbReference type="OrthoDB" id="9805913at2"/>
<dbReference type="Pfam" id="PF07804">
    <property type="entry name" value="HipA_C"/>
    <property type="match status" value="1"/>
</dbReference>
<comment type="similarity">
    <text evidence="1">Belongs to the HipA Ser/Thr kinase family.</text>
</comment>
<evidence type="ECO:0000313" key="7">
    <source>
        <dbReference type="Proteomes" id="UP000027100"/>
    </source>
</evidence>
<evidence type="ECO:0000256" key="2">
    <source>
        <dbReference type="ARBA" id="ARBA00022679"/>
    </source>
</evidence>
<dbReference type="PANTHER" id="PTHR37419">
    <property type="entry name" value="SERINE/THREONINE-PROTEIN KINASE TOXIN HIPA"/>
    <property type="match status" value="1"/>
</dbReference>
<accession>A0A062VCJ2</accession>
<dbReference type="PATRIC" id="fig|1280954.3.peg.3357"/>
<dbReference type="Pfam" id="PF13657">
    <property type="entry name" value="Couple_hipA"/>
    <property type="match status" value="1"/>
</dbReference>
<gene>
    <name evidence="6" type="ORF">HPO_16625</name>
</gene>
<evidence type="ECO:0000256" key="1">
    <source>
        <dbReference type="ARBA" id="ARBA00010164"/>
    </source>
</evidence>
<dbReference type="Gene3D" id="1.10.1070.20">
    <property type="match status" value="1"/>
</dbReference>
<evidence type="ECO:0000259" key="5">
    <source>
        <dbReference type="Pfam" id="PF13657"/>
    </source>
</evidence>
<name>A0A062VCJ2_9PROT</name>
<organism evidence="6 7">
    <name type="scientific">Hyphomonas polymorpha PS728</name>
    <dbReference type="NCBI Taxonomy" id="1280954"/>
    <lineage>
        <taxon>Bacteria</taxon>
        <taxon>Pseudomonadati</taxon>
        <taxon>Pseudomonadota</taxon>
        <taxon>Alphaproteobacteria</taxon>
        <taxon>Hyphomonadales</taxon>
        <taxon>Hyphomonadaceae</taxon>
        <taxon>Hyphomonas</taxon>
    </lineage>
</organism>
<dbReference type="GO" id="GO:0004674">
    <property type="term" value="F:protein serine/threonine kinase activity"/>
    <property type="evidence" value="ECO:0007669"/>
    <property type="project" value="TreeGrafter"/>
</dbReference>
<dbReference type="InterPro" id="IPR012893">
    <property type="entry name" value="HipA-like_C"/>
</dbReference>
<dbReference type="EMBL" id="ARYM01000025">
    <property type="protein sequence ID" value="KCZ97106.1"/>
    <property type="molecule type" value="Genomic_DNA"/>
</dbReference>
<evidence type="ECO:0000259" key="4">
    <source>
        <dbReference type="Pfam" id="PF07804"/>
    </source>
</evidence>
<evidence type="ECO:0000256" key="3">
    <source>
        <dbReference type="ARBA" id="ARBA00022777"/>
    </source>
</evidence>
<comment type="caution">
    <text evidence="6">The sequence shown here is derived from an EMBL/GenBank/DDBJ whole genome shotgun (WGS) entry which is preliminary data.</text>
</comment>
<sequence>MSNVTVLNVLLYGNPVGTLTLLSGDRIIFAFNKEYINDPRRPTLSLSFKDSQGNLITSLRPTQTKAPPFFSNLLPEGHMRRYLAERADLSEEREFFLLWVLGRDLPGAITIEPAEDDAWPDEASERNSEEARKAAKTNALRFSLAGVQLKFSAINETRGGLTIPASGVGGSWIVKLPSREFEGVPENEFAMMDLARRVGINVPQIQLIDVDAIRNLPEGIGKIGGKAFIIERFDRAPGSPIHIEDFAQVFGVYPHSKYKKASHRNIAEVLAAETGEADIAEFIRRLTFNTLIGNADMHLKNWSLIYPDQRSARLAPAYDFVSTIPYIQDDYAALKFSRTKRFDEFTLDELSHLAAKARLPEKAVLEVAKETVERFQQSWAAEKNNLPQPKAVTEAIDAHLKKLPIAKE</sequence>
<dbReference type="NCBIfam" id="TIGR03071">
    <property type="entry name" value="couple_hipA"/>
    <property type="match status" value="1"/>
</dbReference>
<reference evidence="6 7" key="1">
    <citation type="journal article" date="2014" name="Antonie Van Leeuwenhoek">
        <title>Hyphomonas beringensis sp. nov. and Hyphomonas chukchiensis sp. nov., isolated from surface seawater of the Bering Sea and Chukchi Sea.</title>
        <authorList>
            <person name="Li C."/>
            <person name="Lai Q."/>
            <person name="Li G."/>
            <person name="Dong C."/>
            <person name="Wang J."/>
            <person name="Liao Y."/>
            <person name="Shao Z."/>
        </authorList>
    </citation>
    <scope>NUCLEOTIDE SEQUENCE [LARGE SCALE GENOMIC DNA]</scope>
    <source>
        <strain evidence="6 7">PS728</strain>
    </source>
</reference>
<dbReference type="Proteomes" id="UP000027100">
    <property type="component" value="Unassembled WGS sequence"/>
</dbReference>
<keyword evidence="2" id="KW-0808">Transferase</keyword>
<proteinExistence type="inferred from homology"/>
<keyword evidence="3" id="KW-0418">Kinase</keyword>
<dbReference type="AlphaFoldDB" id="A0A062VCJ2"/>
<feature type="domain" description="HipA-like C-terminal" evidence="4">
    <location>
        <begin position="142"/>
        <end position="379"/>
    </location>
</feature>
<dbReference type="STRING" id="1280954.HPO_16625"/>
<dbReference type="InterPro" id="IPR017508">
    <property type="entry name" value="HipA_N1"/>
</dbReference>
<keyword evidence="7" id="KW-1185">Reference proteome</keyword>